<organism evidence="1 2">
    <name type="scientific">Fodinicurvata halophila</name>
    <dbReference type="NCBI Taxonomy" id="1419723"/>
    <lineage>
        <taxon>Bacteria</taxon>
        <taxon>Pseudomonadati</taxon>
        <taxon>Pseudomonadota</taxon>
        <taxon>Alphaproteobacteria</taxon>
        <taxon>Rhodospirillales</taxon>
        <taxon>Rhodovibrionaceae</taxon>
        <taxon>Fodinicurvata</taxon>
    </lineage>
</organism>
<dbReference type="EMBL" id="JBHSCW010000005">
    <property type="protein sequence ID" value="MFC4352016.1"/>
    <property type="molecule type" value="Genomic_DNA"/>
</dbReference>
<protein>
    <submittedName>
        <fullName evidence="1">Uncharacterized protein</fullName>
    </submittedName>
</protein>
<sequence>MTVLGSIDGTVGSIERSWVTISGEVEGKEMSSAAWRPYSPANVMEGALEGMSEQQRAQMEKRMEMMKEMLGDDADSNPMAQMFGGEGEDKIALRIMGVYPEADKILRQGGLTIELDPFSAEDVDQILAGPNSAEISYHKNFGEPTGFYASSHDVGTDAVVEFDRLEIEDGGGAAEGAFEASLCPITALMQGDIDPDVCILVAGRFETELGEEAADNPGSGSGG</sequence>
<accession>A0ABV8UMK2</accession>
<evidence type="ECO:0000313" key="1">
    <source>
        <dbReference type="EMBL" id="MFC4352016.1"/>
    </source>
</evidence>
<reference evidence="2" key="1">
    <citation type="journal article" date="2019" name="Int. J. Syst. Evol. Microbiol.">
        <title>The Global Catalogue of Microorganisms (GCM) 10K type strain sequencing project: providing services to taxonomists for standard genome sequencing and annotation.</title>
        <authorList>
            <consortium name="The Broad Institute Genomics Platform"/>
            <consortium name="The Broad Institute Genome Sequencing Center for Infectious Disease"/>
            <person name="Wu L."/>
            <person name="Ma J."/>
        </authorList>
    </citation>
    <scope>NUCLEOTIDE SEQUENCE [LARGE SCALE GENOMIC DNA]</scope>
    <source>
        <strain evidence="2">CECT 8472</strain>
    </source>
</reference>
<keyword evidence="2" id="KW-1185">Reference proteome</keyword>
<name>A0ABV8UMK2_9PROT</name>
<dbReference type="Proteomes" id="UP001595799">
    <property type="component" value="Unassembled WGS sequence"/>
</dbReference>
<gene>
    <name evidence="1" type="ORF">ACFOW6_10725</name>
</gene>
<dbReference type="RefSeq" id="WP_382422366.1">
    <property type="nucleotide sequence ID" value="NZ_JBHSCW010000005.1"/>
</dbReference>
<comment type="caution">
    <text evidence="1">The sequence shown here is derived from an EMBL/GenBank/DDBJ whole genome shotgun (WGS) entry which is preliminary data.</text>
</comment>
<proteinExistence type="predicted"/>
<evidence type="ECO:0000313" key="2">
    <source>
        <dbReference type="Proteomes" id="UP001595799"/>
    </source>
</evidence>